<sequence length="101" mass="12137">MMTMIEQWRPETYIFHLHIDEVTIMVKDIEVRTMDRWTIIIHMSHCTIDQGTRMAEVPMIYLDIVEEPASGCVMTHLSLWRSKSRILYLRLGAQWKVLMEW</sequence>
<organism evidence="1 2">
    <name type="scientific">Datura stramonium</name>
    <name type="common">Jimsonweed</name>
    <name type="synonym">Common thornapple</name>
    <dbReference type="NCBI Taxonomy" id="4076"/>
    <lineage>
        <taxon>Eukaryota</taxon>
        <taxon>Viridiplantae</taxon>
        <taxon>Streptophyta</taxon>
        <taxon>Embryophyta</taxon>
        <taxon>Tracheophyta</taxon>
        <taxon>Spermatophyta</taxon>
        <taxon>Magnoliopsida</taxon>
        <taxon>eudicotyledons</taxon>
        <taxon>Gunneridae</taxon>
        <taxon>Pentapetalae</taxon>
        <taxon>asterids</taxon>
        <taxon>lamiids</taxon>
        <taxon>Solanales</taxon>
        <taxon>Solanaceae</taxon>
        <taxon>Solanoideae</taxon>
        <taxon>Datureae</taxon>
        <taxon>Datura</taxon>
    </lineage>
</organism>
<comment type="caution">
    <text evidence="1">The sequence shown here is derived from an EMBL/GenBank/DDBJ whole genome shotgun (WGS) entry which is preliminary data.</text>
</comment>
<name>A0ABS8TAX5_DATST</name>
<evidence type="ECO:0000313" key="2">
    <source>
        <dbReference type="Proteomes" id="UP000823775"/>
    </source>
</evidence>
<dbReference type="Proteomes" id="UP000823775">
    <property type="component" value="Unassembled WGS sequence"/>
</dbReference>
<accession>A0ABS8TAX5</accession>
<dbReference type="EMBL" id="JACEIK010001298">
    <property type="protein sequence ID" value="MCD7468124.1"/>
    <property type="molecule type" value="Genomic_DNA"/>
</dbReference>
<gene>
    <name evidence="1" type="ORF">HAX54_005936</name>
</gene>
<reference evidence="1 2" key="1">
    <citation type="journal article" date="2021" name="BMC Genomics">
        <title>Datura genome reveals duplications of psychoactive alkaloid biosynthetic genes and high mutation rate following tissue culture.</title>
        <authorList>
            <person name="Rajewski A."/>
            <person name="Carter-House D."/>
            <person name="Stajich J."/>
            <person name="Litt A."/>
        </authorList>
    </citation>
    <scope>NUCLEOTIDE SEQUENCE [LARGE SCALE GENOMIC DNA]</scope>
    <source>
        <strain evidence="1">AR-01</strain>
    </source>
</reference>
<proteinExistence type="predicted"/>
<protein>
    <recommendedName>
        <fullName evidence="3">Aminotransferase-like plant mobile domain-containing protein</fullName>
    </recommendedName>
</protein>
<evidence type="ECO:0000313" key="1">
    <source>
        <dbReference type="EMBL" id="MCD7468124.1"/>
    </source>
</evidence>
<evidence type="ECO:0008006" key="3">
    <source>
        <dbReference type="Google" id="ProtNLM"/>
    </source>
</evidence>
<keyword evidence="2" id="KW-1185">Reference proteome</keyword>